<dbReference type="EMBL" id="QZAB01000174">
    <property type="protein sequence ID" value="RQD88970.1"/>
    <property type="molecule type" value="Genomic_DNA"/>
</dbReference>
<name>A0A424Z3J1_9EURY</name>
<evidence type="ECO:0000313" key="3">
    <source>
        <dbReference type="Proteomes" id="UP000284763"/>
    </source>
</evidence>
<gene>
    <name evidence="2" type="ORF">D5R95_02620</name>
</gene>
<reference evidence="2 3" key="1">
    <citation type="submission" date="2018-08" db="EMBL/GenBank/DDBJ databases">
        <title>The metabolism and importance of syntrophic acetate oxidation coupled to methane or sulfide production in haloalkaline environments.</title>
        <authorList>
            <person name="Timmers P.H.A."/>
            <person name="Vavourakis C.D."/>
            <person name="Sorokin D.Y."/>
            <person name="Sinninghe Damste J.S."/>
            <person name="Muyzer G."/>
            <person name="Stams A.J.M."/>
            <person name="Plugge C.M."/>
        </authorList>
    </citation>
    <scope>NUCLEOTIDE SEQUENCE [LARGE SCALE GENOMIC DNA]</scope>
    <source>
        <strain evidence="2">MSAO_Arc3</strain>
    </source>
</reference>
<feature type="non-terminal residue" evidence="2">
    <location>
        <position position="442"/>
    </location>
</feature>
<evidence type="ECO:0000313" key="2">
    <source>
        <dbReference type="EMBL" id="RQD88970.1"/>
    </source>
</evidence>
<comment type="caution">
    <text evidence="2">The sequence shown here is derived from an EMBL/GenBank/DDBJ whole genome shotgun (WGS) entry which is preliminary data.</text>
</comment>
<dbReference type="PANTHER" id="PTHR40707:SF1">
    <property type="entry name" value="DUF460 DOMAIN-CONTAINING PROTEIN"/>
    <property type="match status" value="1"/>
</dbReference>
<evidence type="ECO:0000256" key="1">
    <source>
        <dbReference type="SAM" id="MobiDB-lite"/>
    </source>
</evidence>
<dbReference type="Proteomes" id="UP000284763">
    <property type="component" value="Unassembled WGS sequence"/>
</dbReference>
<feature type="region of interest" description="Disordered" evidence="1">
    <location>
        <begin position="405"/>
        <end position="442"/>
    </location>
</feature>
<dbReference type="Pfam" id="PF04312">
    <property type="entry name" value="DUF460"/>
    <property type="match status" value="1"/>
</dbReference>
<dbReference type="AlphaFoldDB" id="A0A424Z3J1"/>
<protein>
    <submittedName>
        <fullName evidence="2">DUF460 domain-containing protein</fullName>
    </submittedName>
</protein>
<accession>A0A424Z3J1</accession>
<organism evidence="2 3">
    <name type="scientific">Methanosalsum natronophilum</name>
    <dbReference type="NCBI Taxonomy" id="768733"/>
    <lineage>
        <taxon>Archaea</taxon>
        <taxon>Methanobacteriati</taxon>
        <taxon>Methanobacteriota</taxon>
        <taxon>Stenosarchaea group</taxon>
        <taxon>Methanomicrobia</taxon>
        <taxon>Methanosarcinales</taxon>
        <taxon>Methanosarcinaceae</taxon>
        <taxon>Methanosalsum</taxon>
    </lineage>
</organism>
<sequence>MKNQKIYGIDIQKNSPRSKEIPRYSVVITRRRGGTTTYHKMVPLHKIVKMVKKDIPSIIAVDNIYELAENKKDLVRFISKIPESVKLVQVTGGTKKKSLMQLAHEHNISFNRFDPAEEAEACACLAEMGVGCEVSLFEEVTKIKVSRARSLGRGGWSQNRYRRKVHGAIKVKSREIESTLFKDSKDKNYSYTKKVVEGFGGYVRAEFMVNMSKNKVPIRSSSTSDVQVNVKSLERDKITYLPLKNKHRHYTIVGVDPGTTVGLAVLSLDGDVLHIGSYRSISHDEIVKKIVDFGKPIIIATDVTPTPSSVERVRRSFNAILGSPGGAELSSEDKINLARSFGLEYSNDHERDALSAALYTFKNYRNTFEKIEKKTPYNFDLNEIKSLVIRGESIENALEKTSNFQRHNKLKQKKGTLENSEFSKEEKHKKLINNIKEKDEEI</sequence>
<proteinExistence type="predicted"/>
<dbReference type="InterPro" id="IPR007408">
    <property type="entry name" value="DUF460"/>
</dbReference>
<dbReference type="PANTHER" id="PTHR40707">
    <property type="entry name" value="POSSIBLE NUCLEASE OF RNASE H FOLD, RUVC/YQGF FAMILY"/>
    <property type="match status" value="1"/>
</dbReference>